<protein>
    <recommendedName>
        <fullName evidence="3">Tetratricopeptide repeat protein</fullName>
    </recommendedName>
</protein>
<dbReference type="AlphaFoldDB" id="A0A2P8DKC2"/>
<name>A0A2P8DKC2_9ACTN</name>
<dbReference type="SUPFAM" id="SSF48452">
    <property type="entry name" value="TPR-like"/>
    <property type="match status" value="1"/>
</dbReference>
<proteinExistence type="predicted"/>
<dbReference type="PANTHER" id="PTHR47691">
    <property type="entry name" value="REGULATOR-RELATED"/>
    <property type="match status" value="1"/>
</dbReference>
<dbReference type="Gene3D" id="1.25.40.10">
    <property type="entry name" value="Tetratricopeptide repeat domain"/>
    <property type="match status" value="1"/>
</dbReference>
<dbReference type="InterPro" id="IPR027417">
    <property type="entry name" value="P-loop_NTPase"/>
</dbReference>
<dbReference type="SUPFAM" id="SSF52540">
    <property type="entry name" value="P-loop containing nucleoside triphosphate hydrolases"/>
    <property type="match status" value="1"/>
</dbReference>
<sequence>MPERYPPARGSDTTSAMGDNHGVAMQFRDARDVSVHYAPVTYVGGGSRELRLRPGAVLVQRDEQIARMWRAVWDGRSAVTLITITGPLGAGSTVLAEMFLHEVRHHEPDRFTGGVRTVDLRQGTAERLSWDLLSDFGVPPSTVPVDPVLRSLRYRRASRDLGAMALLIDNAATIGAAQPLFPAAPGSVVVLTANQQIDDVDRADPHMAAVSPPCEVGAGPLSAAGAARLLNLSLARMSGAEELTEEAAQAAVARGDRYPLSISLTAGRCARGGDTAGDAPAEEAPMNGAIAASYEALPDSRAALLRALAWHPPGGFGPELVAAVFDGAPEPRTEIEALRLAGLVTLAKVGGHDRYELPGPVRAHALRSSRRSDPAEGGAVLRRIGGHYLGLARGVSAVLLPGRYLIGRPSAVPDAVFADQAGALDRMELERAAIAQVVEAAFDAGEHALVCDLCEALWAFYLRLSCYPDWIHTHGFGVRSARAMGGPARTMLSRMLIQLARPYADRIDEEPSAAEPGTPGAEVRSNRNRAYEHTEAAVDAARASGQGLPLHTALEALGKLYETDGGLRVALDLHTESLRIAERLSPPDPRAEMNARHQVGRVQLDLGLLDAAEANTRSALRVAEEISDDYNIARISTTLGTLYTAKGERGTALGFLTTAVELHEAARDGKRAADALVERGCAVRPDNEEGARADLSRAAAIYTVIGHAGEAERVAGLLREWDLG</sequence>
<evidence type="ECO:0008006" key="3">
    <source>
        <dbReference type="Google" id="ProtNLM"/>
    </source>
</evidence>
<dbReference type="Proteomes" id="UP000240542">
    <property type="component" value="Unassembled WGS sequence"/>
</dbReference>
<keyword evidence="2" id="KW-1185">Reference proteome</keyword>
<dbReference type="EMBL" id="PYGA01000007">
    <property type="protein sequence ID" value="PSK97677.1"/>
    <property type="molecule type" value="Genomic_DNA"/>
</dbReference>
<comment type="caution">
    <text evidence="1">The sequence shown here is derived from an EMBL/GenBank/DDBJ whole genome shotgun (WGS) entry which is preliminary data.</text>
</comment>
<accession>A0A2P8DKC2</accession>
<dbReference type="InterPro" id="IPR011990">
    <property type="entry name" value="TPR-like_helical_dom_sf"/>
</dbReference>
<evidence type="ECO:0000313" key="2">
    <source>
        <dbReference type="Proteomes" id="UP000240542"/>
    </source>
</evidence>
<evidence type="ECO:0000313" key="1">
    <source>
        <dbReference type="EMBL" id="PSK97677.1"/>
    </source>
</evidence>
<organism evidence="1 2">
    <name type="scientific">Murinocardiopsis flavida</name>
    <dbReference type="NCBI Taxonomy" id="645275"/>
    <lineage>
        <taxon>Bacteria</taxon>
        <taxon>Bacillati</taxon>
        <taxon>Actinomycetota</taxon>
        <taxon>Actinomycetes</taxon>
        <taxon>Streptosporangiales</taxon>
        <taxon>Nocardiopsidaceae</taxon>
        <taxon>Murinocardiopsis</taxon>
    </lineage>
</organism>
<reference evidence="1 2" key="1">
    <citation type="submission" date="2018-03" db="EMBL/GenBank/DDBJ databases">
        <title>Genomic Encyclopedia of Archaeal and Bacterial Type Strains, Phase II (KMG-II): from individual species to whole genera.</title>
        <authorList>
            <person name="Goeker M."/>
        </authorList>
    </citation>
    <scope>NUCLEOTIDE SEQUENCE [LARGE SCALE GENOMIC DNA]</scope>
    <source>
        <strain evidence="1 2">DSM 45312</strain>
    </source>
</reference>
<gene>
    <name evidence="1" type="ORF">CLV63_10765</name>
</gene>
<dbReference type="PANTHER" id="PTHR47691:SF3">
    <property type="entry name" value="HTH-TYPE TRANSCRIPTIONAL REGULATOR RV0890C-RELATED"/>
    <property type="match status" value="1"/>
</dbReference>
<dbReference type="Gene3D" id="3.40.50.300">
    <property type="entry name" value="P-loop containing nucleotide triphosphate hydrolases"/>
    <property type="match status" value="1"/>
</dbReference>